<dbReference type="Pfam" id="PF16188">
    <property type="entry name" value="Peptidase_M24_C"/>
    <property type="match status" value="1"/>
</dbReference>
<name>A0A3T0ECI5_9PROT</name>
<organism evidence="7 8">
    <name type="scientific">Glycocaulis alkaliphilus</name>
    <dbReference type="NCBI Taxonomy" id="1434191"/>
    <lineage>
        <taxon>Bacteria</taxon>
        <taxon>Pseudomonadati</taxon>
        <taxon>Pseudomonadota</taxon>
        <taxon>Alphaproteobacteria</taxon>
        <taxon>Maricaulales</taxon>
        <taxon>Maricaulaceae</taxon>
        <taxon>Glycocaulis</taxon>
    </lineage>
</organism>
<accession>A0A3T0ECI5</accession>
<evidence type="ECO:0000256" key="1">
    <source>
        <dbReference type="ARBA" id="ARBA00008766"/>
    </source>
</evidence>
<proteinExistence type="inferred from homology"/>
<evidence type="ECO:0000259" key="5">
    <source>
        <dbReference type="Pfam" id="PF01321"/>
    </source>
</evidence>
<dbReference type="KEGG" id="gak:X907_2495"/>
<dbReference type="GO" id="GO:0005737">
    <property type="term" value="C:cytoplasm"/>
    <property type="evidence" value="ECO:0007669"/>
    <property type="project" value="UniProtKB-ARBA"/>
</dbReference>
<dbReference type="OrthoDB" id="9806388at2"/>
<dbReference type="CDD" id="cd01085">
    <property type="entry name" value="APP"/>
    <property type="match status" value="1"/>
</dbReference>
<gene>
    <name evidence="7" type="ORF">X907_2495</name>
</gene>
<dbReference type="InterPro" id="IPR000994">
    <property type="entry name" value="Pept_M24"/>
</dbReference>
<feature type="domain" description="Peptidase M24" evidence="4">
    <location>
        <begin position="327"/>
        <end position="540"/>
    </location>
</feature>
<dbReference type="EMBL" id="CP018911">
    <property type="protein sequence ID" value="AZU05009.1"/>
    <property type="molecule type" value="Genomic_DNA"/>
</dbReference>
<dbReference type="Pfam" id="PF01321">
    <property type="entry name" value="Creatinase_N"/>
    <property type="match status" value="1"/>
</dbReference>
<keyword evidence="2" id="KW-0479">Metal-binding</keyword>
<dbReference type="InterPro" id="IPR050422">
    <property type="entry name" value="X-Pro_aminopeptidase_P"/>
</dbReference>
<dbReference type="AlphaFoldDB" id="A0A3T0ECI5"/>
<evidence type="ECO:0000256" key="2">
    <source>
        <dbReference type="ARBA" id="ARBA00022723"/>
    </source>
</evidence>
<dbReference type="InterPro" id="IPR029149">
    <property type="entry name" value="Creatin/AminoP/Spt16_N"/>
</dbReference>
<evidence type="ECO:0000259" key="6">
    <source>
        <dbReference type="Pfam" id="PF16188"/>
    </source>
</evidence>
<reference evidence="7 8" key="1">
    <citation type="submission" date="2016-12" db="EMBL/GenBank/DDBJ databases">
        <title>The genome of dimorphic prosthecate Glycocaulis alkaliphilus 6b-8t, isolated from crude oil dictates its adaptability in petroleum environments.</title>
        <authorList>
            <person name="Wu X.-L."/>
            <person name="Geng S."/>
        </authorList>
    </citation>
    <scope>NUCLEOTIDE SEQUENCE [LARGE SCALE GENOMIC DNA]</scope>
    <source>
        <strain evidence="7 8">6B-8</strain>
    </source>
</reference>
<dbReference type="PANTHER" id="PTHR43763:SF6">
    <property type="entry name" value="XAA-PRO AMINOPEPTIDASE 1"/>
    <property type="match status" value="1"/>
</dbReference>
<evidence type="ECO:0000256" key="3">
    <source>
        <dbReference type="ARBA" id="ARBA00022801"/>
    </source>
</evidence>
<dbReference type="InterPro" id="IPR036005">
    <property type="entry name" value="Creatinase/aminopeptidase-like"/>
</dbReference>
<dbReference type="GO" id="GO:0046872">
    <property type="term" value="F:metal ion binding"/>
    <property type="evidence" value="ECO:0007669"/>
    <property type="project" value="UniProtKB-KW"/>
</dbReference>
<sequence>MTQIIPLETIQTFTPKGGPANGRKALPLLRKELERLGLDGFLVPHEDEYNNEYVPASADRLAWVSGFTGSAGAAIVMRDRAAIFTDGRYTLQVRDQVDGQLFAFEGFPEPGIAGWIAANARKGEIIGYDARLHSPDAIARIEAAASRAGIHMRIVDENPVDRIWENRPAAPKAKIYPHPVTLAGRSVEAKLDEVSQALKEAGADAAVLSDPISVAWILNLRGGDVACAPIGLGRAIILSDGSISGYFDPEKGVSDLYPVDGNKISIESEDSFDSALAALTGKTVLVDPAITSAHVFNQLEKAGAIVKRGADPVALPRAIKNAVEVEGARAAHIRDGAAMVRFLHWLDTDAQSGNEDEISAAVKLESFRRALPEFRDISFETISGAGPNGALPHYRVSTETVRKLERGTLYLVDSGGQYPDGTTDITRTVPIGEADTHMRRAFTLVLKGHIALARIRFPEGTTGSQLDALARQPLWMAGMDYDHGTGHGVGSYLSVHEGPGRIAKAPNTIALKPGMIFSNEPGFYNTGKWGIRIETLQVVTPPEDLPGGERPMMGFETLTFAPIHTALVDVSLMSAEERDWLNTYHAAVLDKIGPLVAEEADVAAWLKAACAPV</sequence>
<feature type="domain" description="Creatinase N-terminal" evidence="5">
    <location>
        <begin position="29"/>
        <end position="146"/>
    </location>
</feature>
<evidence type="ECO:0000313" key="7">
    <source>
        <dbReference type="EMBL" id="AZU05009.1"/>
    </source>
</evidence>
<dbReference type="Pfam" id="PF00557">
    <property type="entry name" value="Peptidase_M24"/>
    <property type="match status" value="1"/>
</dbReference>
<keyword evidence="3" id="KW-0378">Hydrolase</keyword>
<dbReference type="InterPro" id="IPR032416">
    <property type="entry name" value="Peptidase_M24_C"/>
</dbReference>
<dbReference type="SUPFAM" id="SSF55920">
    <property type="entry name" value="Creatinase/aminopeptidase"/>
    <property type="match status" value="1"/>
</dbReference>
<dbReference type="FunFam" id="3.90.230.10:FF:000009">
    <property type="entry name" value="xaa-Pro aminopeptidase 2"/>
    <property type="match status" value="1"/>
</dbReference>
<dbReference type="InterPro" id="IPR033740">
    <property type="entry name" value="Pept_M24B"/>
</dbReference>
<feature type="domain" description="Peptidase M24 C-terminal" evidence="6">
    <location>
        <begin position="551"/>
        <end position="613"/>
    </location>
</feature>
<dbReference type="Proteomes" id="UP000286954">
    <property type="component" value="Chromosome"/>
</dbReference>
<evidence type="ECO:0000313" key="8">
    <source>
        <dbReference type="Proteomes" id="UP000286954"/>
    </source>
</evidence>
<dbReference type="Gene3D" id="3.40.350.10">
    <property type="entry name" value="Creatinase/prolidase N-terminal domain"/>
    <property type="match status" value="2"/>
</dbReference>
<dbReference type="GO" id="GO:0070006">
    <property type="term" value="F:metalloaminopeptidase activity"/>
    <property type="evidence" value="ECO:0007669"/>
    <property type="project" value="InterPro"/>
</dbReference>
<dbReference type="PANTHER" id="PTHR43763">
    <property type="entry name" value="XAA-PRO AMINOPEPTIDASE 1"/>
    <property type="match status" value="1"/>
</dbReference>
<dbReference type="InterPro" id="IPR000587">
    <property type="entry name" value="Creatinase_N"/>
</dbReference>
<protein>
    <submittedName>
        <fullName evidence="7">Peptidase M24</fullName>
    </submittedName>
</protein>
<comment type="similarity">
    <text evidence="1">Belongs to the peptidase M24B family.</text>
</comment>
<dbReference type="SUPFAM" id="SSF53092">
    <property type="entry name" value="Creatinase/prolidase N-terminal domain"/>
    <property type="match status" value="1"/>
</dbReference>
<dbReference type="Pfam" id="PF16189">
    <property type="entry name" value="Creatinase_N_2"/>
    <property type="match status" value="1"/>
</dbReference>
<dbReference type="RefSeq" id="WP_127568435.1">
    <property type="nucleotide sequence ID" value="NZ_BMFB01000001.1"/>
</dbReference>
<dbReference type="Gene3D" id="3.90.230.10">
    <property type="entry name" value="Creatinase/methionine aminopeptidase superfamily"/>
    <property type="match status" value="1"/>
</dbReference>
<evidence type="ECO:0000259" key="4">
    <source>
        <dbReference type="Pfam" id="PF00557"/>
    </source>
</evidence>
<keyword evidence="8" id="KW-1185">Reference proteome</keyword>